<dbReference type="SMART" id="SM00116">
    <property type="entry name" value="CBS"/>
    <property type="match status" value="1"/>
</dbReference>
<dbReference type="SUPFAM" id="SSF158791">
    <property type="entry name" value="MgtE N-terminal domain-like"/>
    <property type="match status" value="1"/>
</dbReference>
<keyword evidence="8" id="KW-0129">CBS domain</keyword>
<dbReference type="InterPro" id="IPR006669">
    <property type="entry name" value="MgtE_transporter"/>
</dbReference>
<evidence type="ECO:0000256" key="5">
    <source>
        <dbReference type="ARBA" id="ARBA00022842"/>
    </source>
</evidence>
<feature type="transmembrane region" description="Helical" evidence="9">
    <location>
        <begin position="294"/>
        <end position="315"/>
    </location>
</feature>
<dbReference type="RefSeq" id="WP_237608346.1">
    <property type="nucleotide sequence ID" value="NZ_JAIRBB010000006.1"/>
</dbReference>
<dbReference type="Pfam" id="PF03448">
    <property type="entry name" value="MgtE_N"/>
    <property type="match status" value="1"/>
</dbReference>
<dbReference type="Pfam" id="PF01769">
    <property type="entry name" value="MgtE"/>
    <property type="match status" value="1"/>
</dbReference>
<dbReference type="NCBIfam" id="TIGR00400">
    <property type="entry name" value="mgtE"/>
    <property type="match status" value="1"/>
</dbReference>
<dbReference type="Gene3D" id="1.10.357.20">
    <property type="entry name" value="SLC41 divalent cation transporters, integral membrane domain"/>
    <property type="match status" value="1"/>
</dbReference>
<feature type="transmembrane region" description="Helical" evidence="9">
    <location>
        <begin position="410"/>
        <end position="434"/>
    </location>
</feature>
<dbReference type="Gene3D" id="3.10.580.10">
    <property type="entry name" value="CBS-domain"/>
    <property type="match status" value="1"/>
</dbReference>
<dbReference type="SUPFAM" id="SSF161093">
    <property type="entry name" value="MgtE membrane domain-like"/>
    <property type="match status" value="1"/>
</dbReference>
<evidence type="ECO:0000256" key="9">
    <source>
        <dbReference type="RuleBase" id="RU362011"/>
    </source>
</evidence>
<dbReference type="InterPro" id="IPR036739">
    <property type="entry name" value="SLC41_membr_dom_sf"/>
</dbReference>
<evidence type="ECO:0000256" key="6">
    <source>
        <dbReference type="ARBA" id="ARBA00022989"/>
    </source>
</evidence>
<dbReference type="Gene3D" id="1.25.60.10">
    <property type="entry name" value="MgtE N-terminal domain-like"/>
    <property type="match status" value="1"/>
</dbReference>
<dbReference type="PROSITE" id="PS51371">
    <property type="entry name" value="CBS"/>
    <property type="match status" value="1"/>
</dbReference>
<gene>
    <name evidence="11" type="primary">mgtE</name>
    <name evidence="11" type="ORF">K8344_08735</name>
</gene>
<dbReference type="InterPro" id="IPR006667">
    <property type="entry name" value="SLC41_membr_dom"/>
</dbReference>
<protein>
    <recommendedName>
        <fullName evidence="9">Magnesium transporter MgtE</fullName>
    </recommendedName>
</protein>
<dbReference type="SUPFAM" id="SSF54631">
    <property type="entry name" value="CBS-domain pair"/>
    <property type="match status" value="1"/>
</dbReference>
<dbReference type="InterPro" id="IPR046342">
    <property type="entry name" value="CBS_dom_sf"/>
</dbReference>
<keyword evidence="9" id="KW-0479">Metal-binding</keyword>
<evidence type="ECO:0000256" key="8">
    <source>
        <dbReference type="PROSITE-ProRule" id="PRU00703"/>
    </source>
</evidence>
<reference evidence="11" key="1">
    <citation type="submission" date="2021-09" db="EMBL/GenBank/DDBJ databases">
        <title>Genome of Aequorivita sp. strain F64183.</title>
        <authorList>
            <person name="Wang Y."/>
        </authorList>
    </citation>
    <scope>NUCLEOTIDE SEQUENCE</scope>
    <source>
        <strain evidence="11">F64183</strain>
    </source>
</reference>
<proteinExistence type="inferred from homology"/>
<accession>A0A9X1U635</accession>
<keyword evidence="5 9" id="KW-0460">Magnesium</keyword>
<dbReference type="InterPro" id="IPR000644">
    <property type="entry name" value="CBS_dom"/>
</dbReference>
<dbReference type="InterPro" id="IPR038076">
    <property type="entry name" value="MgtE_N_sf"/>
</dbReference>
<dbReference type="Pfam" id="PF00571">
    <property type="entry name" value="CBS"/>
    <property type="match status" value="1"/>
</dbReference>
<dbReference type="Proteomes" id="UP001139462">
    <property type="component" value="Unassembled WGS sequence"/>
</dbReference>
<feature type="domain" description="CBS" evidence="10">
    <location>
        <begin position="178"/>
        <end position="235"/>
    </location>
</feature>
<dbReference type="AlphaFoldDB" id="A0A9X1U635"/>
<feature type="transmembrane region" description="Helical" evidence="9">
    <location>
        <begin position="376"/>
        <end position="398"/>
    </location>
</feature>
<feature type="transmembrane region" description="Helical" evidence="9">
    <location>
        <begin position="336"/>
        <end position="356"/>
    </location>
</feature>
<dbReference type="SMART" id="SM00924">
    <property type="entry name" value="MgtE_N"/>
    <property type="match status" value="1"/>
</dbReference>
<keyword evidence="6 9" id="KW-1133">Transmembrane helix</keyword>
<evidence type="ECO:0000256" key="1">
    <source>
        <dbReference type="ARBA" id="ARBA00004141"/>
    </source>
</evidence>
<dbReference type="GO" id="GO:0046872">
    <property type="term" value="F:metal ion binding"/>
    <property type="evidence" value="ECO:0007669"/>
    <property type="project" value="UniProtKB-KW"/>
</dbReference>
<name>A0A9X1U635_9FLAO</name>
<evidence type="ECO:0000256" key="2">
    <source>
        <dbReference type="ARBA" id="ARBA00009749"/>
    </source>
</evidence>
<evidence type="ECO:0000256" key="7">
    <source>
        <dbReference type="ARBA" id="ARBA00023136"/>
    </source>
</evidence>
<comment type="subcellular location">
    <subcellularLocation>
        <location evidence="9">Cell membrane</location>
        <topology evidence="9">Multi-pass membrane protein</topology>
    </subcellularLocation>
    <subcellularLocation>
        <location evidence="1">Membrane</location>
        <topology evidence="1">Multi-pass membrane protein</topology>
    </subcellularLocation>
</comment>
<keyword evidence="9" id="KW-1003">Cell membrane</keyword>
<keyword evidence="7 9" id="KW-0472">Membrane</keyword>
<dbReference type="GO" id="GO:0005886">
    <property type="term" value="C:plasma membrane"/>
    <property type="evidence" value="ECO:0007669"/>
    <property type="project" value="UniProtKB-SubCell"/>
</dbReference>
<dbReference type="PANTHER" id="PTHR43773:SF1">
    <property type="entry name" value="MAGNESIUM TRANSPORTER MGTE"/>
    <property type="match status" value="1"/>
</dbReference>
<organism evidence="11 12">
    <name type="scientific">Aequorivita xiaoshiensis</name>
    <dbReference type="NCBI Taxonomy" id="2874476"/>
    <lineage>
        <taxon>Bacteria</taxon>
        <taxon>Pseudomonadati</taxon>
        <taxon>Bacteroidota</taxon>
        <taxon>Flavobacteriia</taxon>
        <taxon>Flavobacteriales</taxon>
        <taxon>Flavobacteriaceae</taxon>
        <taxon>Aequorivita</taxon>
    </lineage>
</organism>
<keyword evidence="4 9" id="KW-0812">Transmembrane</keyword>
<comment type="caution">
    <text evidence="11">The sequence shown here is derived from an EMBL/GenBank/DDBJ whole genome shotgun (WGS) entry which is preliminary data.</text>
</comment>
<evidence type="ECO:0000256" key="4">
    <source>
        <dbReference type="ARBA" id="ARBA00022692"/>
    </source>
</evidence>
<dbReference type="PANTHER" id="PTHR43773">
    <property type="entry name" value="MAGNESIUM TRANSPORTER MGTE"/>
    <property type="match status" value="1"/>
</dbReference>
<dbReference type="CDD" id="cd04606">
    <property type="entry name" value="CBS_pair_Mg_transporter"/>
    <property type="match status" value="1"/>
</dbReference>
<dbReference type="EMBL" id="JAIRBB010000006">
    <property type="protein sequence ID" value="MCG2431203.1"/>
    <property type="molecule type" value="Genomic_DNA"/>
</dbReference>
<dbReference type="GO" id="GO:0015095">
    <property type="term" value="F:magnesium ion transmembrane transporter activity"/>
    <property type="evidence" value="ECO:0007669"/>
    <property type="project" value="UniProtKB-UniRule"/>
</dbReference>
<feature type="transmembrane region" description="Helical" evidence="9">
    <location>
        <begin position="262"/>
        <end position="282"/>
    </location>
</feature>
<keyword evidence="12" id="KW-1185">Reference proteome</keyword>
<evidence type="ECO:0000259" key="10">
    <source>
        <dbReference type="PROSITE" id="PS51371"/>
    </source>
</evidence>
<comment type="similarity">
    <text evidence="2 9">Belongs to the SLC41A transporter family.</text>
</comment>
<comment type="subunit">
    <text evidence="9">Homodimer.</text>
</comment>
<evidence type="ECO:0000313" key="12">
    <source>
        <dbReference type="Proteomes" id="UP001139462"/>
    </source>
</evidence>
<comment type="function">
    <text evidence="9">Acts as a magnesium transporter.</text>
</comment>
<sequence>MVNFQNQHPADVAEQLRDMDNDERNLSFLMLTPEKKTEVFRFLEPSFQIKIIKALGNQELSDVLNNLPPDNRTKLFENFPDYLIKTSINLLNPKEREIALSLIGYKKNSIARLMTPHYIQTKAEKTVSEVLSFIKKEGKKAETLNFVYVVDNENKLIDDLRIGQLLLAESDTKISELMDHHVLAITTTTAVEDAVEIFDKYDRSALPIITESGVLVGIVTFDDILDRVQEQTTEEIQKFGGTKGLEMSYTESTLFDLVKKRASWLVILFFGEMLTASAMGIFEGEIEKAVVLALFVPLIISSGGNSGSQAASLIIRAMALKELKLKDWWYVMKKELLSGVLLGAILGSIGFLRILLWQKIGFYNYGEFWLEVALSVSVSLVFIVLWGTLSGSLIPFILKSLKMDPATASAPFVATLVDVTGIIIFFSIAAFFLAEKLL</sequence>
<evidence type="ECO:0000256" key="3">
    <source>
        <dbReference type="ARBA" id="ARBA00022448"/>
    </source>
</evidence>
<keyword evidence="3 9" id="KW-0813">Transport</keyword>
<dbReference type="InterPro" id="IPR006668">
    <property type="entry name" value="Mg_transptr_MgtE_intracell_dom"/>
</dbReference>
<evidence type="ECO:0000313" key="11">
    <source>
        <dbReference type="EMBL" id="MCG2431203.1"/>
    </source>
</evidence>